<dbReference type="InterPro" id="IPR010982">
    <property type="entry name" value="Lambda_DNA-bd_dom_sf"/>
</dbReference>
<dbReference type="Gene3D" id="1.10.260.40">
    <property type="entry name" value="lambda repressor-like DNA-binding domains"/>
    <property type="match status" value="1"/>
</dbReference>
<dbReference type="SMART" id="SM00530">
    <property type="entry name" value="HTH_XRE"/>
    <property type="match status" value="1"/>
</dbReference>
<dbReference type="SUPFAM" id="SSF47413">
    <property type="entry name" value="lambda repressor-like DNA-binding domains"/>
    <property type="match status" value="1"/>
</dbReference>
<dbReference type="GO" id="GO:0003677">
    <property type="term" value="F:DNA binding"/>
    <property type="evidence" value="ECO:0007669"/>
    <property type="project" value="InterPro"/>
</dbReference>
<dbReference type="PROSITE" id="PS50943">
    <property type="entry name" value="HTH_CROC1"/>
    <property type="match status" value="1"/>
</dbReference>
<gene>
    <name evidence="2" type="ORF">H9980_08455</name>
</gene>
<dbReference type="InterPro" id="IPR001387">
    <property type="entry name" value="Cro/C1-type_HTH"/>
</dbReference>
<name>A0A9D1XM25_9FIRM</name>
<evidence type="ECO:0000313" key="2">
    <source>
        <dbReference type="EMBL" id="HIX81983.1"/>
    </source>
</evidence>
<protein>
    <submittedName>
        <fullName evidence="2">Helix-turn-helix transcriptional regulator</fullName>
    </submittedName>
</protein>
<comment type="caution">
    <text evidence="2">The sequence shown here is derived from an EMBL/GenBank/DDBJ whole genome shotgun (WGS) entry which is preliminary data.</text>
</comment>
<dbReference type="Pfam" id="PF01381">
    <property type="entry name" value="HTH_3"/>
    <property type="match status" value="1"/>
</dbReference>
<sequence length="137" mass="15915">MISTTQLLDIIKSDENLTLEQLLLQVPEIDFVTYLETLLLKKDVSKSELIKMTNLHRTYAYQIFNGQKKPSRSKIIQIALALQLDIRETNNLLSLSDNGYLYPKVRYDAIILYALEHKKSIIDTNLILDMYELPILE</sequence>
<reference evidence="2" key="2">
    <citation type="submission" date="2021-04" db="EMBL/GenBank/DDBJ databases">
        <authorList>
            <person name="Gilroy R."/>
        </authorList>
    </citation>
    <scope>NUCLEOTIDE SEQUENCE</scope>
    <source>
        <strain evidence="2">ChiGjej1B1-14440</strain>
    </source>
</reference>
<dbReference type="Proteomes" id="UP000886724">
    <property type="component" value="Unassembled WGS sequence"/>
</dbReference>
<organism evidence="2 3">
    <name type="scientific">Candidatus Erysipelatoclostridium merdavium</name>
    <dbReference type="NCBI Taxonomy" id="2838566"/>
    <lineage>
        <taxon>Bacteria</taxon>
        <taxon>Bacillati</taxon>
        <taxon>Bacillota</taxon>
        <taxon>Erysipelotrichia</taxon>
        <taxon>Erysipelotrichales</taxon>
        <taxon>Erysipelotrichales incertae sedis</taxon>
    </lineage>
</organism>
<proteinExistence type="predicted"/>
<feature type="domain" description="HTH cro/C1-type" evidence="1">
    <location>
        <begin position="35"/>
        <end position="89"/>
    </location>
</feature>
<evidence type="ECO:0000313" key="3">
    <source>
        <dbReference type="Proteomes" id="UP000886724"/>
    </source>
</evidence>
<dbReference type="AlphaFoldDB" id="A0A9D1XM25"/>
<accession>A0A9D1XM25</accession>
<dbReference type="EMBL" id="DXET01000185">
    <property type="protein sequence ID" value="HIX81983.1"/>
    <property type="molecule type" value="Genomic_DNA"/>
</dbReference>
<reference evidence="2" key="1">
    <citation type="journal article" date="2021" name="PeerJ">
        <title>Extensive microbial diversity within the chicken gut microbiome revealed by metagenomics and culture.</title>
        <authorList>
            <person name="Gilroy R."/>
            <person name="Ravi A."/>
            <person name="Getino M."/>
            <person name="Pursley I."/>
            <person name="Horton D.L."/>
            <person name="Alikhan N.F."/>
            <person name="Baker D."/>
            <person name="Gharbi K."/>
            <person name="Hall N."/>
            <person name="Watson M."/>
            <person name="Adriaenssens E.M."/>
            <person name="Foster-Nyarko E."/>
            <person name="Jarju S."/>
            <person name="Secka A."/>
            <person name="Antonio M."/>
            <person name="Oren A."/>
            <person name="Chaudhuri R.R."/>
            <person name="La Ragione R."/>
            <person name="Hildebrand F."/>
            <person name="Pallen M.J."/>
        </authorList>
    </citation>
    <scope>NUCLEOTIDE SEQUENCE</scope>
    <source>
        <strain evidence="2">ChiGjej1B1-14440</strain>
    </source>
</reference>
<evidence type="ECO:0000259" key="1">
    <source>
        <dbReference type="PROSITE" id="PS50943"/>
    </source>
</evidence>